<dbReference type="Gene3D" id="1.10.1200.10">
    <property type="entry name" value="ACP-like"/>
    <property type="match status" value="1"/>
</dbReference>
<evidence type="ECO:0000259" key="1">
    <source>
        <dbReference type="PROSITE" id="PS50075"/>
    </source>
</evidence>
<proteinExistence type="predicted"/>
<accession>A0ABQ6F0K8</accession>
<dbReference type="InterPro" id="IPR036736">
    <property type="entry name" value="ACP-like_sf"/>
</dbReference>
<protein>
    <recommendedName>
        <fullName evidence="1">Carrier domain-containing protein</fullName>
    </recommendedName>
</protein>
<dbReference type="PANTHER" id="PTHR45527:SF1">
    <property type="entry name" value="FATTY ACID SYNTHASE"/>
    <property type="match status" value="1"/>
</dbReference>
<dbReference type="EMBL" id="BSPW01000054">
    <property type="protein sequence ID" value="GLT18782.1"/>
    <property type="molecule type" value="Genomic_DNA"/>
</dbReference>
<dbReference type="PANTHER" id="PTHR45527">
    <property type="entry name" value="NONRIBOSOMAL PEPTIDE SYNTHETASE"/>
    <property type="match status" value="1"/>
</dbReference>
<feature type="domain" description="Carrier" evidence="1">
    <location>
        <begin position="5"/>
        <end position="80"/>
    </location>
</feature>
<evidence type="ECO:0000313" key="3">
    <source>
        <dbReference type="Proteomes" id="UP001157138"/>
    </source>
</evidence>
<dbReference type="InterPro" id="IPR009081">
    <property type="entry name" value="PP-bd_ACP"/>
</dbReference>
<name>A0ABQ6F0K8_9VIBR</name>
<dbReference type="PROSITE" id="PS50075">
    <property type="entry name" value="CARRIER"/>
    <property type="match status" value="1"/>
</dbReference>
<gene>
    <name evidence="2" type="ORF">GCM10007938_25630</name>
</gene>
<dbReference type="Proteomes" id="UP001157138">
    <property type="component" value="Unassembled WGS sequence"/>
</dbReference>
<organism evidence="2 3">
    <name type="scientific">Vibrio zhanjiangensis</name>
    <dbReference type="NCBI Taxonomy" id="1046128"/>
    <lineage>
        <taxon>Bacteria</taxon>
        <taxon>Pseudomonadati</taxon>
        <taxon>Pseudomonadota</taxon>
        <taxon>Gammaproteobacteria</taxon>
        <taxon>Vibrionales</taxon>
        <taxon>Vibrionaceae</taxon>
        <taxon>Vibrio</taxon>
    </lineage>
</organism>
<dbReference type="SUPFAM" id="SSF47336">
    <property type="entry name" value="ACP-like"/>
    <property type="match status" value="1"/>
</dbReference>
<keyword evidence="3" id="KW-1185">Reference proteome</keyword>
<comment type="caution">
    <text evidence="2">The sequence shown here is derived from an EMBL/GenBank/DDBJ whole genome shotgun (WGS) entry which is preliminary data.</text>
</comment>
<evidence type="ECO:0000313" key="2">
    <source>
        <dbReference type="EMBL" id="GLT18782.1"/>
    </source>
</evidence>
<reference evidence="3" key="1">
    <citation type="journal article" date="2019" name="Int. J. Syst. Evol. Microbiol.">
        <title>The Global Catalogue of Microorganisms (GCM) 10K type strain sequencing project: providing services to taxonomists for standard genome sequencing and annotation.</title>
        <authorList>
            <consortium name="The Broad Institute Genomics Platform"/>
            <consortium name="The Broad Institute Genome Sequencing Center for Infectious Disease"/>
            <person name="Wu L."/>
            <person name="Ma J."/>
        </authorList>
    </citation>
    <scope>NUCLEOTIDE SEQUENCE [LARGE SCALE GENOMIC DNA]</scope>
    <source>
        <strain evidence="3">NBRC 108723</strain>
    </source>
</reference>
<dbReference type="Pfam" id="PF00550">
    <property type="entry name" value="PP-binding"/>
    <property type="match status" value="1"/>
</dbReference>
<sequence>MLTNRQDSEIENQIAAIWQSVLEVKKIATDENFFEAGGNSLLMSKVHRQIKKQFDIPINIIDLFQCPTVESLSKNIINKYPNVLLDTSSEI</sequence>
<dbReference type="RefSeq" id="WP_284192658.1">
    <property type="nucleotide sequence ID" value="NZ_BSPW01000054.1"/>
</dbReference>